<dbReference type="VEuPathDB" id="FungiDB:CCM_04646"/>
<dbReference type="Gene3D" id="3.40.50.720">
    <property type="entry name" value="NAD(P)-binding Rossmann-like Domain"/>
    <property type="match status" value="1"/>
</dbReference>
<dbReference type="SUPFAM" id="SSF51735">
    <property type="entry name" value="NAD(P)-binding Rossmann-fold domains"/>
    <property type="match status" value="1"/>
</dbReference>
<dbReference type="VEuPathDB" id="FungiDB:A9K55_000731"/>
<protein>
    <submittedName>
        <fullName evidence="1">NAD(P)-binding domain</fullName>
    </submittedName>
</protein>
<dbReference type="EMBL" id="CP023327">
    <property type="protein sequence ID" value="ATY66427.1"/>
    <property type="molecule type" value="Genomic_DNA"/>
</dbReference>
<dbReference type="OrthoDB" id="3535423at2759"/>
<dbReference type="PANTHER" id="PTHR14097">
    <property type="entry name" value="OXIDOREDUCTASE HTATIP2"/>
    <property type="match status" value="1"/>
</dbReference>
<dbReference type="AlphaFoldDB" id="A0A2H4STK0"/>
<dbReference type="PANTHER" id="PTHR14097:SF9">
    <property type="entry name" value="EPIMERASE, PUTATIVE (AFU_ORTHOLOGUE AFUA_8G07320)-RELATED"/>
    <property type="match status" value="1"/>
</dbReference>
<proteinExistence type="predicted"/>
<dbReference type="InterPro" id="IPR036291">
    <property type="entry name" value="NAD(P)-bd_dom_sf"/>
</dbReference>
<reference evidence="1 2" key="1">
    <citation type="journal article" date="2017" name="BMC Genomics">
        <title>Chromosome level assembly and secondary metabolite potential of the parasitic fungus Cordyceps militaris.</title>
        <authorList>
            <person name="Kramer G.J."/>
            <person name="Nodwell J.R."/>
        </authorList>
    </citation>
    <scope>NUCLEOTIDE SEQUENCE [LARGE SCALE GENOMIC DNA]</scope>
    <source>
        <strain evidence="1 2">ATCC 34164</strain>
    </source>
</reference>
<gene>
    <name evidence="1" type="ORF">A9K55_000731</name>
</gene>
<accession>A0A2H4STK0</accession>
<organism evidence="1 2">
    <name type="scientific">Cordyceps militaris</name>
    <name type="common">Caterpillar fungus</name>
    <name type="synonym">Clavaria militaris</name>
    <dbReference type="NCBI Taxonomy" id="73501"/>
    <lineage>
        <taxon>Eukaryota</taxon>
        <taxon>Fungi</taxon>
        <taxon>Dikarya</taxon>
        <taxon>Ascomycota</taxon>
        <taxon>Pezizomycotina</taxon>
        <taxon>Sordariomycetes</taxon>
        <taxon>Hypocreomycetidae</taxon>
        <taxon>Hypocreales</taxon>
        <taxon>Cordycipitaceae</taxon>
        <taxon>Cordyceps</taxon>
    </lineage>
</organism>
<evidence type="ECO:0000313" key="2">
    <source>
        <dbReference type="Proteomes" id="UP000323067"/>
    </source>
</evidence>
<dbReference type="Proteomes" id="UP000323067">
    <property type="component" value="Chromosome ii"/>
</dbReference>
<sequence length="224" mass="24475">MKAVLFGATGLVGSEVLNACIATDKITKVYVVTRRALEDGRQKDPKVEVIMHSDFAQYPLELLDKLRGVELCLWAIGGMLSKFNNDKKLAYAANVTFPCAAATAFASHLVGDAPSSRIRFVFCSGKFTELDPRKPLWFLADSRRWKGETETFLQKLAGQHPGTFEAYAVRPGLVIPRNPPLTIRLTAVVSPGITAQQTGAVMVKVGTEGWKGAVLEQDDMLAIH</sequence>
<name>A0A2H4STK0_CORMI</name>
<evidence type="ECO:0000313" key="1">
    <source>
        <dbReference type="EMBL" id="ATY66427.1"/>
    </source>
</evidence>